<accession>A0AAU4K5S5</accession>
<evidence type="ECO:0000256" key="1">
    <source>
        <dbReference type="ARBA" id="ARBA00023125"/>
    </source>
</evidence>
<dbReference type="AlphaFoldDB" id="A0AAU4K5S5"/>
<feature type="domain" description="Lsr2 dimerization" evidence="2">
    <location>
        <begin position="1"/>
        <end position="59"/>
    </location>
</feature>
<dbReference type="Gene3D" id="4.10.320.10">
    <property type="entry name" value="E3-binding domain"/>
    <property type="match status" value="1"/>
</dbReference>
<dbReference type="InterPro" id="IPR024412">
    <property type="entry name" value="Lsr2_dim_dom"/>
</dbReference>
<evidence type="ECO:0000313" key="5">
    <source>
        <dbReference type="Proteomes" id="UP001432128"/>
    </source>
</evidence>
<dbReference type="Gene3D" id="3.30.60.230">
    <property type="entry name" value="Lsr2, dimerization domain"/>
    <property type="match status" value="1"/>
</dbReference>
<dbReference type="EMBL" id="CP108021">
    <property type="protein sequence ID" value="WUM21416.1"/>
    <property type="molecule type" value="Genomic_DNA"/>
</dbReference>
<dbReference type="Pfam" id="PF11774">
    <property type="entry name" value="Lsr2"/>
    <property type="match status" value="1"/>
</dbReference>
<dbReference type="GO" id="GO:0016746">
    <property type="term" value="F:acyltransferase activity"/>
    <property type="evidence" value="ECO:0007669"/>
    <property type="project" value="InterPro"/>
</dbReference>
<dbReference type="KEGG" id="whr:OG579_06385"/>
<name>A0AAU4K5S5_9NOCA</name>
<feature type="domain" description="Lsr2 DNA-binding" evidence="3">
    <location>
        <begin position="77"/>
        <end position="112"/>
    </location>
</feature>
<dbReference type="Pfam" id="PF23359">
    <property type="entry name" value="Lsr2_DNA-bd"/>
    <property type="match status" value="1"/>
</dbReference>
<sequence length="113" mass="12829">MAKKQIVQFIDDIDGKVLDEFETVRWSLDGRQYEFDTSPKHAQQFRDSLEKYAEVSRSVAGRRALKRPTATGGAARSKEQTQAIRDWANSNGYEVSNRGRIPIEVVEAFEAAH</sequence>
<dbReference type="InterPro" id="IPR036625">
    <property type="entry name" value="E3-bd_dom_sf"/>
</dbReference>
<protein>
    <submittedName>
        <fullName evidence="4">Lsr2 family protein</fullName>
    </submittedName>
</protein>
<evidence type="ECO:0000259" key="3">
    <source>
        <dbReference type="Pfam" id="PF23359"/>
    </source>
</evidence>
<dbReference type="InterPro" id="IPR042261">
    <property type="entry name" value="Lsr2-like_dimerization"/>
</dbReference>
<proteinExistence type="predicted"/>
<dbReference type="InterPro" id="IPR055370">
    <property type="entry name" value="Lsr2_DNA-bd"/>
</dbReference>
<gene>
    <name evidence="4" type="ORF">OG579_06385</name>
</gene>
<evidence type="ECO:0000313" key="4">
    <source>
        <dbReference type="EMBL" id="WUM21416.1"/>
    </source>
</evidence>
<keyword evidence="1" id="KW-0238">DNA-binding</keyword>
<evidence type="ECO:0000259" key="2">
    <source>
        <dbReference type="Pfam" id="PF11774"/>
    </source>
</evidence>
<dbReference type="Proteomes" id="UP001432128">
    <property type="component" value="Chromosome"/>
</dbReference>
<keyword evidence="5" id="KW-1185">Reference proteome</keyword>
<dbReference type="GO" id="GO:0003677">
    <property type="term" value="F:DNA binding"/>
    <property type="evidence" value="ECO:0007669"/>
    <property type="project" value="UniProtKB-KW"/>
</dbReference>
<dbReference type="RefSeq" id="WP_045823520.1">
    <property type="nucleotide sequence ID" value="NZ_CP108021.1"/>
</dbReference>
<reference evidence="4 5" key="1">
    <citation type="submission" date="2022-10" db="EMBL/GenBank/DDBJ databases">
        <title>The complete genomes of actinobacterial strains from the NBC collection.</title>
        <authorList>
            <person name="Joergensen T.S."/>
            <person name="Alvarez Arevalo M."/>
            <person name="Sterndorff E.B."/>
            <person name="Faurdal D."/>
            <person name="Vuksanovic O."/>
            <person name="Mourched A.-S."/>
            <person name="Charusanti P."/>
            <person name="Shaw S."/>
            <person name="Blin K."/>
            <person name="Weber T."/>
        </authorList>
    </citation>
    <scope>NUCLEOTIDE SEQUENCE [LARGE SCALE GENOMIC DNA]</scope>
    <source>
        <strain evidence="4 5">NBC_00319</strain>
    </source>
</reference>
<organism evidence="4 5">
    <name type="scientific">Williamsia herbipolensis</name>
    <dbReference type="NCBI Taxonomy" id="1603258"/>
    <lineage>
        <taxon>Bacteria</taxon>
        <taxon>Bacillati</taxon>
        <taxon>Actinomycetota</taxon>
        <taxon>Actinomycetes</taxon>
        <taxon>Mycobacteriales</taxon>
        <taxon>Nocardiaceae</taxon>
        <taxon>Williamsia</taxon>
    </lineage>
</organism>